<dbReference type="GO" id="GO:0030422">
    <property type="term" value="P:siRNA processing"/>
    <property type="evidence" value="ECO:0007669"/>
    <property type="project" value="TreeGrafter"/>
</dbReference>
<dbReference type="GO" id="GO:0005634">
    <property type="term" value="C:nucleus"/>
    <property type="evidence" value="ECO:0007669"/>
    <property type="project" value="TreeGrafter"/>
</dbReference>
<evidence type="ECO:0000259" key="2">
    <source>
        <dbReference type="PROSITE" id="PS50142"/>
    </source>
</evidence>
<dbReference type="Proteomes" id="UP001454036">
    <property type="component" value="Unassembled WGS sequence"/>
</dbReference>
<dbReference type="PANTHER" id="PTHR14950:SF54">
    <property type="entry name" value="RNASE II-LIKE 1"/>
    <property type="match status" value="1"/>
</dbReference>
<keyword evidence="4" id="KW-1185">Reference proteome</keyword>
<proteinExistence type="predicted"/>
<evidence type="ECO:0000256" key="1">
    <source>
        <dbReference type="ARBA" id="ARBA00022801"/>
    </source>
</evidence>
<dbReference type="InterPro" id="IPR000999">
    <property type="entry name" value="RNase_III_dom"/>
</dbReference>
<dbReference type="GO" id="GO:0004525">
    <property type="term" value="F:ribonuclease III activity"/>
    <property type="evidence" value="ECO:0007669"/>
    <property type="project" value="InterPro"/>
</dbReference>
<evidence type="ECO:0000313" key="3">
    <source>
        <dbReference type="EMBL" id="GAA0145927.1"/>
    </source>
</evidence>
<dbReference type="Pfam" id="PF00636">
    <property type="entry name" value="Ribonuclease_3"/>
    <property type="match status" value="1"/>
</dbReference>
<dbReference type="EMBL" id="BAABME010016429">
    <property type="protein sequence ID" value="GAA0145927.1"/>
    <property type="molecule type" value="Genomic_DNA"/>
</dbReference>
<evidence type="ECO:0000313" key="4">
    <source>
        <dbReference type="Proteomes" id="UP001454036"/>
    </source>
</evidence>
<dbReference type="PROSITE" id="PS00517">
    <property type="entry name" value="RNASE_3_1"/>
    <property type="match status" value="1"/>
</dbReference>
<protein>
    <recommendedName>
        <fullName evidence="2">RNase III domain-containing protein</fullName>
    </recommendedName>
</protein>
<dbReference type="InterPro" id="IPR036389">
    <property type="entry name" value="RNase_III_sf"/>
</dbReference>
<dbReference type="SUPFAM" id="SSF69065">
    <property type="entry name" value="RNase III domain-like"/>
    <property type="match status" value="1"/>
</dbReference>
<dbReference type="AlphaFoldDB" id="A0AAV3P2P1"/>
<reference evidence="3 4" key="1">
    <citation type="submission" date="2024-01" db="EMBL/GenBank/DDBJ databases">
        <title>The complete chloroplast genome sequence of Lithospermum erythrorhizon: insights into the phylogenetic relationship among Boraginaceae species and the maternal lineages of purple gromwells.</title>
        <authorList>
            <person name="Okada T."/>
            <person name="Watanabe K."/>
        </authorList>
    </citation>
    <scope>NUCLEOTIDE SEQUENCE [LARGE SCALE GENOMIC DNA]</scope>
</reference>
<dbReference type="Gene3D" id="1.10.1520.10">
    <property type="entry name" value="Ribonuclease III domain"/>
    <property type="match status" value="1"/>
</dbReference>
<dbReference type="GO" id="GO:0003723">
    <property type="term" value="F:RNA binding"/>
    <property type="evidence" value="ECO:0007669"/>
    <property type="project" value="TreeGrafter"/>
</dbReference>
<name>A0AAV3P2P1_LITER</name>
<gene>
    <name evidence="3" type="ORF">LIER_36222</name>
</gene>
<accession>A0AAV3P2P1</accession>
<feature type="domain" description="RNase III" evidence="2">
    <location>
        <begin position="11"/>
        <end position="148"/>
    </location>
</feature>
<sequence>MEPKYNTSTNLEEVEKMIGYKFNDIILLRQALTDRSYEDIEQEEEEKSCKGTQSYFVAKPGFSSYERLEYVGDSVVNMLMAREDFLLYPDLPPGALTRLRAANVDTEKLARVAIHYRLHDYLRHKKPLLSGQVCISLLTFFFLSDEII</sequence>
<dbReference type="GO" id="GO:0005737">
    <property type="term" value="C:cytoplasm"/>
    <property type="evidence" value="ECO:0007669"/>
    <property type="project" value="TreeGrafter"/>
</dbReference>
<organism evidence="3 4">
    <name type="scientific">Lithospermum erythrorhizon</name>
    <name type="common">Purple gromwell</name>
    <name type="synonym">Lithospermum officinale var. erythrorhizon</name>
    <dbReference type="NCBI Taxonomy" id="34254"/>
    <lineage>
        <taxon>Eukaryota</taxon>
        <taxon>Viridiplantae</taxon>
        <taxon>Streptophyta</taxon>
        <taxon>Embryophyta</taxon>
        <taxon>Tracheophyta</taxon>
        <taxon>Spermatophyta</taxon>
        <taxon>Magnoliopsida</taxon>
        <taxon>eudicotyledons</taxon>
        <taxon>Gunneridae</taxon>
        <taxon>Pentapetalae</taxon>
        <taxon>asterids</taxon>
        <taxon>lamiids</taxon>
        <taxon>Boraginales</taxon>
        <taxon>Boraginaceae</taxon>
        <taxon>Boraginoideae</taxon>
        <taxon>Lithospermeae</taxon>
        <taxon>Lithospermum</taxon>
    </lineage>
</organism>
<keyword evidence="1" id="KW-0378">Hydrolase</keyword>
<dbReference type="PROSITE" id="PS50142">
    <property type="entry name" value="RNASE_3_2"/>
    <property type="match status" value="1"/>
</dbReference>
<comment type="caution">
    <text evidence="3">The sequence shown here is derived from an EMBL/GenBank/DDBJ whole genome shotgun (WGS) entry which is preliminary data.</text>
</comment>
<dbReference type="CDD" id="cd00593">
    <property type="entry name" value="RIBOc"/>
    <property type="match status" value="1"/>
</dbReference>
<dbReference type="SMART" id="SM00535">
    <property type="entry name" value="RIBOc"/>
    <property type="match status" value="1"/>
</dbReference>
<dbReference type="PANTHER" id="PTHR14950">
    <property type="entry name" value="DICER-RELATED"/>
    <property type="match status" value="1"/>
</dbReference>